<dbReference type="KEGG" id="nta:107774640"/>
<dbReference type="InterPro" id="IPR013783">
    <property type="entry name" value="Ig-like_fold"/>
</dbReference>
<dbReference type="InterPro" id="IPR000535">
    <property type="entry name" value="MSP_dom"/>
</dbReference>
<dbReference type="OrthoDB" id="264603at2759"/>
<dbReference type="AlphaFoldDB" id="A0A1S3YC79"/>
<keyword evidence="5" id="KW-1185">Reference proteome</keyword>
<dbReference type="InterPro" id="IPR008962">
    <property type="entry name" value="PapD-like_sf"/>
</dbReference>
<evidence type="ECO:0000313" key="6">
    <source>
        <dbReference type="RefSeq" id="XP_016449724.1"/>
    </source>
</evidence>
<reference evidence="6" key="2">
    <citation type="submission" date="2025-08" db="UniProtKB">
        <authorList>
            <consortium name="RefSeq"/>
        </authorList>
    </citation>
    <scope>IDENTIFICATION</scope>
    <source>
        <tissue evidence="6">Leaf</tissue>
    </source>
</reference>
<keyword evidence="3" id="KW-0472">Membrane</keyword>
<dbReference type="FunFam" id="2.60.40.10:FF:000813">
    <property type="entry name" value="Vesicle-associated protein 1-1"/>
    <property type="match status" value="1"/>
</dbReference>
<keyword evidence="3" id="KW-1133">Transmembrane helix</keyword>
<keyword evidence="3" id="KW-0812">Transmembrane</keyword>
<evidence type="ECO:0000256" key="2">
    <source>
        <dbReference type="SAM" id="Coils"/>
    </source>
</evidence>
<evidence type="ECO:0000256" key="1">
    <source>
        <dbReference type="ARBA" id="ARBA00008932"/>
    </source>
</evidence>
<comment type="similarity">
    <text evidence="1">Belongs to the VAMP-associated protein (VAP) (TC 9.B.17) family.</text>
</comment>
<reference evidence="5" key="1">
    <citation type="journal article" date="2014" name="Nat. Commun.">
        <title>The tobacco genome sequence and its comparison with those of tomato and potato.</title>
        <authorList>
            <person name="Sierro N."/>
            <person name="Battey J.N."/>
            <person name="Ouadi S."/>
            <person name="Bakaher N."/>
            <person name="Bovet L."/>
            <person name="Willig A."/>
            <person name="Goepfert S."/>
            <person name="Peitsch M.C."/>
            <person name="Ivanov N.V."/>
        </authorList>
    </citation>
    <scope>NUCLEOTIDE SEQUENCE [LARGE SCALE GENOMIC DNA]</scope>
</reference>
<dbReference type="Proteomes" id="UP000790787">
    <property type="component" value="Chromosome 14"/>
</dbReference>
<feature type="transmembrane region" description="Helical" evidence="3">
    <location>
        <begin position="374"/>
        <end position="395"/>
    </location>
</feature>
<dbReference type="STRING" id="4097.A0A1S3YC79"/>
<gene>
    <name evidence="6" type="primary">LOC107774640</name>
</gene>
<protein>
    <submittedName>
        <fullName evidence="6">Vesicle-associated protein 2-2 isoform X1</fullName>
    </submittedName>
</protein>
<dbReference type="GeneID" id="107774640"/>
<dbReference type="RefSeq" id="XP_016449724.1">
    <property type="nucleotide sequence ID" value="XM_016594238.2"/>
</dbReference>
<evidence type="ECO:0000313" key="5">
    <source>
        <dbReference type="Proteomes" id="UP000790787"/>
    </source>
</evidence>
<keyword evidence="2" id="KW-0175">Coiled coil</keyword>
<dbReference type="GO" id="GO:0090158">
    <property type="term" value="P:endoplasmic reticulum membrane organization"/>
    <property type="evidence" value="ECO:0000318"/>
    <property type="project" value="GO_Central"/>
</dbReference>
<dbReference type="InterPro" id="IPR016763">
    <property type="entry name" value="VAP"/>
</dbReference>
<dbReference type="GO" id="GO:0061817">
    <property type="term" value="P:endoplasmic reticulum-plasma membrane tethering"/>
    <property type="evidence" value="ECO:0000318"/>
    <property type="project" value="GO_Central"/>
</dbReference>
<dbReference type="PaxDb" id="4097-A0A1S3YC79"/>
<dbReference type="PANTHER" id="PTHR10809">
    <property type="entry name" value="VESICLE-ASSOCIATED MEMBRANE PROTEIN-ASSOCIATED PROTEIN"/>
    <property type="match status" value="1"/>
</dbReference>
<dbReference type="Pfam" id="PF00635">
    <property type="entry name" value="Motile_Sperm"/>
    <property type="match status" value="1"/>
</dbReference>
<name>A0A1S3YC79_TOBAC</name>
<organism evidence="5 6">
    <name type="scientific">Nicotiana tabacum</name>
    <name type="common">Common tobacco</name>
    <dbReference type="NCBI Taxonomy" id="4097"/>
    <lineage>
        <taxon>Eukaryota</taxon>
        <taxon>Viridiplantae</taxon>
        <taxon>Streptophyta</taxon>
        <taxon>Embryophyta</taxon>
        <taxon>Tracheophyta</taxon>
        <taxon>Spermatophyta</taxon>
        <taxon>Magnoliopsida</taxon>
        <taxon>eudicotyledons</taxon>
        <taxon>Gunneridae</taxon>
        <taxon>Pentapetalae</taxon>
        <taxon>asterids</taxon>
        <taxon>lamiids</taxon>
        <taxon>Solanales</taxon>
        <taxon>Solanaceae</taxon>
        <taxon>Nicotianoideae</taxon>
        <taxon>Nicotianeae</taxon>
        <taxon>Nicotiana</taxon>
    </lineage>
</organism>
<feature type="coiled-coil region" evidence="2">
    <location>
        <begin position="311"/>
        <end position="366"/>
    </location>
</feature>
<dbReference type="SMR" id="A0A1S3YC79"/>
<dbReference type="PROSITE" id="PS50202">
    <property type="entry name" value="MSP"/>
    <property type="match status" value="1"/>
</dbReference>
<proteinExistence type="inferred from homology"/>
<accession>A0A1S3YC79</accession>
<dbReference type="Gene3D" id="2.60.40.10">
    <property type="entry name" value="Immunoglobulins"/>
    <property type="match status" value="1"/>
</dbReference>
<dbReference type="RefSeq" id="XP_016449724.1">
    <property type="nucleotide sequence ID" value="XM_016594238.1"/>
</dbReference>
<sequence>MTNTQLVEIQPHELKFTFEVKKQSSCAVHLANITDQYVAFKVKTTSPKKYCVRPNIGVIKPKSTYDFTVTMQAQRTLPSDMPCKDKFLIQSTVVPFGTNEEEITPSMFNKDNRKSIEECKLRVVLVSPPNSPVLQPANGVSKQGAPIETSMQQENFPSGVENLPPAQTVGKNNKDIKFEEETEEPRLGKIVDLGLNFAKNTESDTDEVVETICQVVENSKGADFVAEEEEPNLAKTVEDVKLNSPKNRESNINEVVKSRHLNMETTKLTLSKDVEEELKSVEDAKLNSPKNGKSNTDELVKPRHLNMETTKLSLSKDVEELKSKINSLDSQLIEAECIIAKFKEEKRSTIKDMETLKQELALLRTKSVGRKAQVGFPPLFLCMVAFICFTIGYLLRA</sequence>
<dbReference type="GO" id="GO:0005886">
    <property type="term" value="C:plasma membrane"/>
    <property type="evidence" value="ECO:0000318"/>
    <property type="project" value="GO_Central"/>
</dbReference>
<evidence type="ECO:0000259" key="4">
    <source>
        <dbReference type="PROSITE" id="PS50202"/>
    </source>
</evidence>
<dbReference type="GO" id="GO:0005789">
    <property type="term" value="C:endoplasmic reticulum membrane"/>
    <property type="evidence" value="ECO:0000318"/>
    <property type="project" value="GO_Central"/>
</dbReference>
<dbReference type="GO" id="GO:0043495">
    <property type="term" value="F:protein-membrane adaptor activity"/>
    <property type="evidence" value="ECO:0000318"/>
    <property type="project" value="GO_Central"/>
</dbReference>
<feature type="domain" description="MSP" evidence="4">
    <location>
        <begin position="6"/>
        <end position="126"/>
    </location>
</feature>
<dbReference type="PANTHER" id="PTHR10809:SF148">
    <property type="entry name" value="OS01G0936800 PROTEIN"/>
    <property type="match status" value="1"/>
</dbReference>
<dbReference type="SUPFAM" id="SSF49354">
    <property type="entry name" value="PapD-like"/>
    <property type="match status" value="1"/>
</dbReference>
<evidence type="ECO:0000256" key="3">
    <source>
        <dbReference type="SAM" id="Phobius"/>
    </source>
</evidence>